<dbReference type="PANTHER" id="PTHR22601">
    <property type="entry name" value="ISP4 LIKE PROTEIN"/>
    <property type="match status" value="1"/>
</dbReference>
<dbReference type="InterPro" id="IPR004813">
    <property type="entry name" value="OPT"/>
</dbReference>
<evidence type="ECO:0000256" key="8">
    <source>
        <dbReference type="ARBA" id="ARBA00023136"/>
    </source>
</evidence>
<feature type="transmembrane region" description="Helical" evidence="9">
    <location>
        <begin position="12"/>
        <end position="36"/>
    </location>
</feature>
<keyword evidence="4 9" id="KW-0812">Transmembrane</keyword>
<reference evidence="10 11" key="1">
    <citation type="journal article" date="2019" name="Sci. Rep.">
        <title>Comparative genomics of chytrid fungi reveal insights into the obligate biotrophic and pathogenic lifestyle of Synchytrium endobioticum.</title>
        <authorList>
            <person name="van de Vossenberg B.T.L.H."/>
            <person name="Warris S."/>
            <person name="Nguyen H.D.T."/>
            <person name="van Gent-Pelzer M.P.E."/>
            <person name="Joly D.L."/>
            <person name="van de Geest H.C."/>
            <person name="Bonants P.J.M."/>
            <person name="Smith D.S."/>
            <person name="Levesque C.A."/>
            <person name="van der Lee T.A.J."/>
        </authorList>
    </citation>
    <scope>NUCLEOTIDE SEQUENCE [LARGE SCALE GENOMIC DNA]</scope>
    <source>
        <strain evidence="10 11">CBS 675.73</strain>
    </source>
</reference>
<evidence type="ECO:0000256" key="4">
    <source>
        <dbReference type="ARBA" id="ARBA00022692"/>
    </source>
</evidence>
<evidence type="ECO:0000256" key="2">
    <source>
        <dbReference type="ARBA" id="ARBA00008807"/>
    </source>
</evidence>
<feature type="transmembrane region" description="Helical" evidence="9">
    <location>
        <begin position="172"/>
        <end position="193"/>
    </location>
</feature>
<evidence type="ECO:0000256" key="5">
    <source>
        <dbReference type="ARBA" id="ARBA00022856"/>
    </source>
</evidence>
<dbReference type="Proteomes" id="UP000320333">
    <property type="component" value="Unassembled WGS sequence"/>
</dbReference>
<dbReference type="STRING" id="246404.A0A507DKW6"/>
<evidence type="ECO:0000313" key="11">
    <source>
        <dbReference type="Proteomes" id="UP000320333"/>
    </source>
</evidence>
<evidence type="ECO:0000256" key="1">
    <source>
        <dbReference type="ARBA" id="ARBA00004141"/>
    </source>
</evidence>
<feature type="transmembrane region" description="Helical" evidence="9">
    <location>
        <begin position="95"/>
        <end position="114"/>
    </location>
</feature>
<dbReference type="GO" id="GO:0016020">
    <property type="term" value="C:membrane"/>
    <property type="evidence" value="ECO:0007669"/>
    <property type="project" value="UniProtKB-SubCell"/>
</dbReference>
<comment type="subcellular location">
    <subcellularLocation>
        <location evidence="1">Membrane</location>
        <topology evidence="1">Multi-pass membrane protein</topology>
    </subcellularLocation>
</comment>
<accession>A0A507DKW6</accession>
<dbReference type="GO" id="GO:0035673">
    <property type="term" value="F:oligopeptide transmembrane transporter activity"/>
    <property type="evidence" value="ECO:0007669"/>
    <property type="project" value="InterPro"/>
</dbReference>
<evidence type="ECO:0000313" key="10">
    <source>
        <dbReference type="EMBL" id="TPX52302.1"/>
    </source>
</evidence>
<evidence type="ECO:0000256" key="3">
    <source>
        <dbReference type="ARBA" id="ARBA00022448"/>
    </source>
</evidence>
<keyword evidence="6" id="KW-0653">Protein transport</keyword>
<comment type="caution">
    <text evidence="10">The sequence shown here is derived from an EMBL/GenBank/DDBJ whole genome shotgun (WGS) entry which is preliminary data.</text>
</comment>
<comment type="similarity">
    <text evidence="2">Belongs to the oligopeptide OPT transporter family.</text>
</comment>
<keyword evidence="11" id="KW-1185">Reference proteome</keyword>
<sequence>MTPSPGLGIPTPWWAFIVTVIIAIVFIIVSGLLSAFTRFSPPFKTFLQLIGGFLLPRKPITNMYFATFGGNVIWEAVAMCTDLKIDQYRKIPPRAVFIAQMYGGVMGALIHWVLNHIILDTKRDILLDPNVDNNWSGQSIIRFNTKAITFGTFAPKLLAAGVGFNYVNMAILSWYFCIFTVGVNSGWLSRIILGFVFQLHLRKYQSTWFNKYTYILAAGLSAGMQLSVFVMSFAFQCAGGVTIDFPFWALNPDPATGDYCTKSK</sequence>
<dbReference type="InterPro" id="IPR004648">
    <property type="entry name" value="Oligpept_transpt"/>
</dbReference>
<evidence type="ECO:0000256" key="7">
    <source>
        <dbReference type="ARBA" id="ARBA00022989"/>
    </source>
</evidence>
<organism evidence="10 11">
    <name type="scientific">Chytriomyces confervae</name>
    <dbReference type="NCBI Taxonomy" id="246404"/>
    <lineage>
        <taxon>Eukaryota</taxon>
        <taxon>Fungi</taxon>
        <taxon>Fungi incertae sedis</taxon>
        <taxon>Chytridiomycota</taxon>
        <taxon>Chytridiomycota incertae sedis</taxon>
        <taxon>Chytridiomycetes</taxon>
        <taxon>Chytridiales</taxon>
        <taxon>Chytriomycetaceae</taxon>
        <taxon>Chytriomyces</taxon>
    </lineage>
</organism>
<dbReference type="EMBL" id="QEAP01001054">
    <property type="protein sequence ID" value="TPX52302.1"/>
    <property type="molecule type" value="Genomic_DNA"/>
</dbReference>
<evidence type="ECO:0000256" key="6">
    <source>
        <dbReference type="ARBA" id="ARBA00022927"/>
    </source>
</evidence>
<feature type="transmembrane region" description="Helical" evidence="9">
    <location>
        <begin position="214"/>
        <end position="235"/>
    </location>
</feature>
<protein>
    <recommendedName>
        <fullName evidence="12">OPT superfamily oligopeptide transporter</fullName>
    </recommendedName>
</protein>
<keyword evidence="3" id="KW-0813">Transport</keyword>
<gene>
    <name evidence="10" type="ORF">CcCBS67573_g09901</name>
</gene>
<name>A0A507DKW6_9FUNG</name>
<keyword evidence="7 9" id="KW-1133">Transmembrane helix</keyword>
<proteinExistence type="inferred from homology"/>
<dbReference type="Pfam" id="PF03169">
    <property type="entry name" value="OPT"/>
    <property type="match status" value="1"/>
</dbReference>
<keyword evidence="8 9" id="KW-0472">Membrane</keyword>
<dbReference type="GO" id="GO:0015031">
    <property type="term" value="P:protein transport"/>
    <property type="evidence" value="ECO:0007669"/>
    <property type="project" value="UniProtKB-KW"/>
</dbReference>
<evidence type="ECO:0000256" key="9">
    <source>
        <dbReference type="SAM" id="Phobius"/>
    </source>
</evidence>
<keyword evidence="5" id="KW-0571">Peptide transport</keyword>
<evidence type="ECO:0008006" key="12">
    <source>
        <dbReference type="Google" id="ProtNLM"/>
    </source>
</evidence>
<dbReference type="AlphaFoldDB" id="A0A507DKW6"/>
<dbReference type="OrthoDB" id="9986677at2759"/>